<dbReference type="GO" id="GO:0020037">
    <property type="term" value="F:heme binding"/>
    <property type="evidence" value="ECO:0007669"/>
    <property type="project" value="InterPro"/>
</dbReference>
<evidence type="ECO:0000259" key="7">
    <source>
        <dbReference type="PROSITE" id="PS51007"/>
    </source>
</evidence>
<evidence type="ECO:0000256" key="6">
    <source>
        <dbReference type="PROSITE-ProRule" id="PRU00433"/>
    </source>
</evidence>
<dbReference type="GO" id="GO:0009055">
    <property type="term" value="F:electron transfer activity"/>
    <property type="evidence" value="ECO:0007669"/>
    <property type="project" value="InterPro"/>
</dbReference>
<feature type="domain" description="Cytochrome c" evidence="7">
    <location>
        <begin position="26"/>
        <end position="99"/>
    </location>
</feature>
<dbReference type="InterPro" id="IPR009056">
    <property type="entry name" value="Cyt_c-like_dom"/>
</dbReference>
<proteinExistence type="predicted"/>
<dbReference type="GO" id="GO:0046872">
    <property type="term" value="F:metal ion binding"/>
    <property type="evidence" value="ECO:0007669"/>
    <property type="project" value="UniProtKB-KW"/>
</dbReference>
<keyword evidence="3 6" id="KW-0479">Metal-binding</keyword>
<gene>
    <name evidence="8" type="ORF">HPC62_07630</name>
</gene>
<evidence type="ECO:0000256" key="4">
    <source>
        <dbReference type="ARBA" id="ARBA00022982"/>
    </source>
</evidence>
<dbReference type="Pfam" id="PF13442">
    <property type="entry name" value="Cytochrome_CBB3"/>
    <property type="match status" value="1"/>
</dbReference>
<dbReference type="AlphaFoldDB" id="A0A6M8BF35"/>
<evidence type="ECO:0000313" key="9">
    <source>
        <dbReference type="Proteomes" id="UP000505210"/>
    </source>
</evidence>
<dbReference type="SUPFAM" id="SSF46626">
    <property type="entry name" value="Cytochrome c"/>
    <property type="match status" value="1"/>
</dbReference>
<accession>A0A6M8BF35</accession>
<keyword evidence="5 6" id="KW-0408">Iron</keyword>
<organism evidence="8 9">
    <name type="scientific">Thermoleptolyngbya sichuanensis A183</name>
    <dbReference type="NCBI Taxonomy" id="2737172"/>
    <lineage>
        <taxon>Bacteria</taxon>
        <taxon>Bacillati</taxon>
        <taxon>Cyanobacteriota</taxon>
        <taxon>Cyanophyceae</taxon>
        <taxon>Oculatellales</taxon>
        <taxon>Oculatellaceae</taxon>
        <taxon>Thermoleptolyngbya</taxon>
        <taxon>Thermoleptolyngbya sichuanensis</taxon>
    </lineage>
</organism>
<dbReference type="InterPro" id="IPR036909">
    <property type="entry name" value="Cyt_c-like_dom_sf"/>
</dbReference>
<protein>
    <submittedName>
        <fullName evidence="8">Cytochrome c</fullName>
    </submittedName>
</protein>
<evidence type="ECO:0000256" key="5">
    <source>
        <dbReference type="ARBA" id="ARBA00023004"/>
    </source>
</evidence>
<sequence length="99" mass="10759">MLVAIAALLLLRHPDPYVRSVLALEGNPSQGQVIFQMNCATCHGLTGDGVVGPSLHHVSARKSRIKLIEQVISGKTPPMPQFQPNAQEMADLLEYLESL</sequence>
<evidence type="ECO:0000256" key="1">
    <source>
        <dbReference type="ARBA" id="ARBA00022448"/>
    </source>
</evidence>
<dbReference type="PROSITE" id="PS51007">
    <property type="entry name" value="CYTC"/>
    <property type="match status" value="1"/>
</dbReference>
<evidence type="ECO:0000256" key="3">
    <source>
        <dbReference type="ARBA" id="ARBA00022723"/>
    </source>
</evidence>
<evidence type="ECO:0000256" key="2">
    <source>
        <dbReference type="ARBA" id="ARBA00022617"/>
    </source>
</evidence>
<keyword evidence="1" id="KW-0813">Transport</keyword>
<dbReference type="PANTHER" id="PTHR37823">
    <property type="entry name" value="CYTOCHROME C-553-LIKE"/>
    <property type="match status" value="1"/>
</dbReference>
<reference evidence="8 9" key="1">
    <citation type="submission" date="2020-05" db="EMBL/GenBank/DDBJ databases">
        <title>Complete genome sequence of of a novel Thermoleptolyngbya strain isolated from hot springs of Ganzi, Sichuan China.</title>
        <authorList>
            <person name="Tang J."/>
            <person name="Daroch M."/>
            <person name="Li L."/>
            <person name="Waleron K."/>
            <person name="Waleron M."/>
            <person name="Waleron M."/>
        </authorList>
    </citation>
    <scope>NUCLEOTIDE SEQUENCE [LARGE SCALE GENOMIC DNA]</scope>
    <source>
        <strain evidence="8 9">PKUAC-SCTA183</strain>
    </source>
</reference>
<dbReference type="Gene3D" id="1.10.760.10">
    <property type="entry name" value="Cytochrome c-like domain"/>
    <property type="match status" value="1"/>
</dbReference>
<dbReference type="InterPro" id="IPR051811">
    <property type="entry name" value="Cytochrome_c550/c551-like"/>
</dbReference>
<dbReference type="Proteomes" id="UP000505210">
    <property type="component" value="Chromosome"/>
</dbReference>
<keyword evidence="4" id="KW-0249">Electron transport</keyword>
<keyword evidence="9" id="KW-1185">Reference proteome</keyword>
<dbReference type="EMBL" id="CP053661">
    <property type="protein sequence ID" value="QKD84822.1"/>
    <property type="molecule type" value="Genomic_DNA"/>
</dbReference>
<keyword evidence="2 6" id="KW-0349">Heme</keyword>
<dbReference type="KEGG" id="theu:HPC62_07630"/>
<dbReference type="PANTHER" id="PTHR37823:SF1">
    <property type="entry name" value="CYTOCHROME C-553-LIKE"/>
    <property type="match status" value="1"/>
</dbReference>
<evidence type="ECO:0000313" key="8">
    <source>
        <dbReference type="EMBL" id="QKD84822.1"/>
    </source>
</evidence>
<name>A0A6M8BF35_9CYAN</name>